<feature type="domain" description="DUF6460" evidence="2">
    <location>
        <begin position="56"/>
        <end position="91"/>
    </location>
</feature>
<keyword evidence="1" id="KW-1133">Transmembrane helix</keyword>
<evidence type="ECO:0000313" key="3">
    <source>
        <dbReference type="EMBL" id="KPL52464.1"/>
    </source>
</evidence>
<protein>
    <recommendedName>
        <fullName evidence="2">DUF6460 domain-containing protein</fullName>
    </recommendedName>
</protein>
<comment type="caution">
    <text evidence="3">The sequence shown here is derived from an EMBL/GenBank/DDBJ whole genome shotgun (WGS) entry which is preliminary data.</text>
</comment>
<evidence type="ECO:0000256" key="1">
    <source>
        <dbReference type="SAM" id="Phobius"/>
    </source>
</evidence>
<reference evidence="3 4" key="1">
    <citation type="submission" date="2015-09" db="EMBL/GenBank/DDBJ databases">
        <authorList>
            <person name="Jackson K.R."/>
            <person name="Lunt B.L."/>
            <person name="Fisher J.N.B."/>
            <person name="Gardner A.V."/>
            <person name="Bailey M.E."/>
            <person name="Deus L.M."/>
            <person name="Earl A.S."/>
            <person name="Gibby P.D."/>
            <person name="Hartmann K.A."/>
            <person name="Liu J.E."/>
            <person name="Manci A.M."/>
            <person name="Nielsen D.A."/>
            <person name="Solomon M.B."/>
            <person name="Breakwell D.P."/>
            <person name="Burnett S.H."/>
            <person name="Grose J.H."/>
        </authorList>
    </citation>
    <scope>NUCLEOTIDE SEQUENCE [LARGE SCALE GENOMIC DNA]</scope>
    <source>
        <strain evidence="3 4">16</strain>
    </source>
</reference>
<name>A0A0P6VJB2_9HYPH</name>
<evidence type="ECO:0000313" key="4">
    <source>
        <dbReference type="Proteomes" id="UP000048984"/>
    </source>
</evidence>
<feature type="transmembrane region" description="Helical" evidence="1">
    <location>
        <begin position="70"/>
        <end position="89"/>
    </location>
</feature>
<feature type="transmembrane region" description="Helical" evidence="1">
    <location>
        <begin position="17"/>
        <end position="36"/>
    </location>
</feature>
<dbReference type="Proteomes" id="UP000048984">
    <property type="component" value="Unassembled WGS sequence"/>
</dbReference>
<dbReference type="OrthoDB" id="8480887at2"/>
<evidence type="ECO:0000259" key="2">
    <source>
        <dbReference type="Pfam" id="PF20061"/>
    </source>
</evidence>
<dbReference type="EMBL" id="LJYW01000001">
    <property type="protein sequence ID" value="KPL52464.1"/>
    <property type="molecule type" value="Genomic_DNA"/>
</dbReference>
<sequence>MANPIERFLGGPPLRTLLWLAFLSIVVGFVLATLGLHPMRLVQGVIDAVEGLIDAISRLGLGAFRSVGQYLIWGAIVVVPIWLISRLLAVGRGPR</sequence>
<accession>A0A0P6VJB2</accession>
<dbReference type="InterPro" id="IPR045594">
    <property type="entry name" value="DUF6460"/>
</dbReference>
<reference evidence="3 4" key="2">
    <citation type="submission" date="2015-10" db="EMBL/GenBank/DDBJ databases">
        <title>Draft Genome Sequence of Prosthecomicrobium hirschii ATCC 27832.</title>
        <authorList>
            <person name="Daniel J."/>
            <person name="Givan S.A."/>
            <person name="Brun Y.V."/>
            <person name="Brown P.J."/>
        </authorList>
    </citation>
    <scope>NUCLEOTIDE SEQUENCE [LARGE SCALE GENOMIC DNA]</scope>
    <source>
        <strain evidence="3 4">16</strain>
    </source>
</reference>
<dbReference type="RefSeq" id="WP_054358627.1">
    <property type="nucleotide sequence ID" value="NZ_LJYW01000001.1"/>
</dbReference>
<dbReference type="Pfam" id="PF20061">
    <property type="entry name" value="DUF6460"/>
    <property type="match status" value="1"/>
</dbReference>
<keyword evidence="4" id="KW-1185">Reference proteome</keyword>
<organism evidence="3 4">
    <name type="scientific">Prosthecodimorpha hirschii</name>
    <dbReference type="NCBI Taxonomy" id="665126"/>
    <lineage>
        <taxon>Bacteria</taxon>
        <taxon>Pseudomonadati</taxon>
        <taxon>Pseudomonadota</taxon>
        <taxon>Alphaproteobacteria</taxon>
        <taxon>Hyphomicrobiales</taxon>
        <taxon>Ancalomicrobiaceae</taxon>
        <taxon>Prosthecodimorpha</taxon>
    </lineage>
</organism>
<dbReference type="AlphaFoldDB" id="A0A0P6VJB2"/>
<dbReference type="STRING" id="665126.ABB55_09710"/>
<keyword evidence="1" id="KW-0812">Transmembrane</keyword>
<proteinExistence type="predicted"/>
<gene>
    <name evidence="3" type="ORF">ABB55_09710</name>
</gene>
<keyword evidence="1" id="KW-0472">Membrane</keyword>